<dbReference type="Pfam" id="PF03235">
    <property type="entry name" value="GmrSD_N"/>
    <property type="match status" value="1"/>
</dbReference>
<dbReference type="RefSeq" id="WP_104428444.1">
    <property type="nucleotide sequence ID" value="NZ_PTIZ01000004.1"/>
</dbReference>
<protein>
    <submittedName>
        <fullName evidence="2">Uncharacterized protein DUF262</fullName>
    </submittedName>
</protein>
<gene>
    <name evidence="2" type="ORF">B0F87_1042</name>
</gene>
<dbReference type="EMBL" id="PTIZ01000004">
    <property type="protein sequence ID" value="PPK75915.1"/>
    <property type="molecule type" value="Genomic_DNA"/>
</dbReference>
<reference evidence="2 3" key="1">
    <citation type="submission" date="2018-02" db="EMBL/GenBank/DDBJ databases">
        <title>Subsurface microbial communities from deep shales in Ohio and West Virginia, USA.</title>
        <authorList>
            <person name="Wrighton K."/>
        </authorList>
    </citation>
    <scope>NUCLEOTIDE SEQUENCE [LARGE SCALE GENOMIC DNA]</scope>
    <source>
        <strain evidence="2 3">OWC-DMM</strain>
    </source>
</reference>
<dbReference type="AlphaFoldDB" id="A0A2S6HEK9"/>
<organism evidence="2 3">
    <name type="scientific">Methylobacter tundripaludum</name>
    <dbReference type="NCBI Taxonomy" id="173365"/>
    <lineage>
        <taxon>Bacteria</taxon>
        <taxon>Pseudomonadati</taxon>
        <taxon>Pseudomonadota</taxon>
        <taxon>Gammaproteobacteria</taxon>
        <taxon>Methylococcales</taxon>
        <taxon>Methylococcaceae</taxon>
        <taxon>Methylobacter</taxon>
    </lineage>
</organism>
<evidence type="ECO:0000313" key="2">
    <source>
        <dbReference type="EMBL" id="PPK75915.1"/>
    </source>
</evidence>
<feature type="domain" description="GmrSD restriction endonucleases N-terminal" evidence="1">
    <location>
        <begin position="11"/>
        <end position="239"/>
    </location>
</feature>
<accession>A0A2S6HEK9</accession>
<proteinExistence type="predicted"/>
<dbReference type="Proteomes" id="UP000240010">
    <property type="component" value="Unassembled WGS sequence"/>
</dbReference>
<comment type="caution">
    <text evidence="2">The sequence shown here is derived from an EMBL/GenBank/DDBJ whole genome shotgun (WGS) entry which is preliminary data.</text>
</comment>
<evidence type="ECO:0000259" key="1">
    <source>
        <dbReference type="Pfam" id="PF03235"/>
    </source>
</evidence>
<sequence>MNNLSSQIIYKQLLERHGRIRIPMIQRDYAQGRPAEKEVREEFLDALEGALKKPADDTSLPLNLDFIYGSVEGKDETRFLPLDGQQRLTTLFLLHWYLAWNDQQWDDFCQMFQANGHARFSYSVRPSSNEFFDELVAYQPVSRPGEVKLMSQLISDQPWYFRSWRLDPTIQSALAMLDAIHSRFSSSTGLYDRLVNEHAPAITFQLLDLDNFGLSDDLYIKMNGRGKPLTLFETFKARYEQELYKHFDDETFAIGTESFSASEFVARRMDTQWADLFWVYRDKKSNLYDDAVMNVFRALALITRNPESPAYVNDVSKLRSKGKAPSYSDFHERDWLDRGFTITLIRLFEAWSSNIGSLGTLLPDQQYFNEQQIFGKVAFGGGADLTFEEVVMFAAYSTFLCEHHFNLDVNAFQEWMRIIFNLTVNTSYDRPTDIQRSIAGILKLISDSGNILKYFASMEKPTSGFSQPQIDEERLKAKLILSHSAWRALIDQAEGHGYFKGQIGFILNFSGAIDKWKTTKVADWGDSDHISLQEQFENYLKKAELMFKAQGLANLDGYLWERALLCMGDYLMPSGRNLSFLVNSTTEQASWKRLLRGIGPNCPEARKLLKQLFDRLTVGTSISIKQQLETIIASTTGLVAWRQAFVLVPAAIMYCGQRAIRLNSPEQIYLLKKSQMNGAHVELFTYCLYQTLLANRDQSQPLRLNYYLDATGTDMEPHILMNLSQQCFKAAVRVYFDDAHFVIRIETKEFENHADILAKLFSFGFQRDPTWVSKTAIPKDIEKTLNTLSQTFLISLDNEVNNA</sequence>
<evidence type="ECO:0000313" key="3">
    <source>
        <dbReference type="Proteomes" id="UP000240010"/>
    </source>
</evidence>
<name>A0A2S6HEK9_9GAMM</name>
<dbReference type="InterPro" id="IPR004919">
    <property type="entry name" value="GmrSD_N"/>
</dbReference>